<evidence type="ECO:0008006" key="3">
    <source>
        <dbReference type="Google" id="ProtNLM"/>
    </source>
</evidence>
<reference evidence="2" key="1">
    <citation type="submission" date="2016-11" db="EMBL/GenBank/DDBJ databases">
        <authorList>
            <person name="Varghese N."/>
            <person name="Submissions S."/>
        </authorList>
    </citation>
    <scope>NUCLEOTIDE SEQUENCE [LARGE SCALE GENOMIC DNA]</scope>
    <source>
        <strain evidence="2">DSM 15449</strain>
    </source>
</reference>
<dbReference type="RefSeq" id="WP_073027273.1">
    <property type="nucleotide sequence ID" value="NZ_FQXJ01000003.1"/>
</dbReference>
<dbReference type="EMBL" id="FQXJ01000003">
    <property type="protein sequence ID" value="SHH14524.1"/>
    <property type="molecule type" value="Genomic_DNA"/>
</dbReference>
<dbReference type="Proteomes" id="UP000183954">
    <property type="component" value="Unassembled WGS sequence"/>
</dbReference>
<keyword evidence="2" id="KW-1185">Reference proteome</keyword>
<evidence type="ECO:0000313" key="1">
    <source>
        <dbReference type="EMBL" id="SHH14524.1"/>
    </source>
</evidence>
<dbReference type="OrthoDB" id="9553512at2"/>
<dbReference type="AlphaFoldDB" id="A0A1M5QK99"/>
<proteinExistence type="predicted"/>
<organism evidence="1 2">
    <name type="scientific">Desulfosporosinus lacus DSM 15449</name>
    <dbReference type="NCBI Taxonomy" id="1121420"/>
    <lineage>
        <taxon>Bacteria</taxon>
        <taxon>Bacillati</taxon>
        <taxon>Bacillota</taxon>
        <taxon>Clostridia</taxon>
        <taxon>Eubacteriales</taxon>
        <taxon>Desulfitobacteriaceae</taxon>
        <taxon>Desulfosporosinus</taxon>
    </lineage>
</organism>
<protein>
    <recommendedName>
        <fullName evidence="3">BclA C-terminal domain-containing protein</fullName>
    </recommendedName>
</protein>
<name>A0A1M5QK99_9FIRM</name>
<sequence>MIDELNHVVNVLSPATNVFGGAVPTKVINMKQWGSACFIVQCGVGAVGTATITVEACSDATPTLTTAIPFLFQECVTGDTYGPITQAPATGFTTAAASNKVYKVFVREQSLALTGYSYVRLKSTEVIVGAIAGSVVAILSKGRFINEVPSTVLV</sequence>
<evidence type="ECO:0000313" key="2">
    <source>
        <dbReference type="Proteomes" id="UP000183954"/>
    </source>
</evidence>
<gene>
    <name evidence="1" type="ORF">SAMN02746098_00289</name>
</gene>
<dbReference type="STRING" id="1121420.SAMN02746098_00289"/>
<accession>A0A1M5QK99</accession>